<dbReference type="Proteomes" id="UP000251431">
    <property type="component" value="Unassembled WGS sequence"/>
</dbReference>
<gene>
    <name evidence="1" type="ORF">NCTC7582_00038</name>
</gene>
<evidence type="ECO:0000313" key="1">
    <source>
        <dbReference type="EMBL" id="SPT95537.1"/>
    </source>
</evidence>
<reference evidence="1 2" key="1">
    <citation type="submission" date="2018-06" db="EMBL/GenBank/DDBJ databases">
        <authorList>
            <consortium name="Pathogen Informatics"/>
            <person name="Doyle S."/>
        </authorList>
    </citation>
    <scope>NUCLEOTIDE SEQUENCE [LARGE SCALE GENOMIC DNA]</scope>
    <source>
        <strain evidence="1 2">NCTC7582</strain>
    </source>
</reference>
<evidence type="ECO:0000313" key="2">
    <source>
        <dbReference type="Proteomes" id="UP000251431"/>
    </source>
</evidence>
<dbReference type="RefSeq" id="WP_112116158.1">
    <property type="nucleotide sequence ID" value="NZ_UAQE01000001.1"/>
</dbReference>
<dbReference type="AlphaFoldDB" id="A0A2X0YJX0"/>
<organism evidence="1 2">
    <name type="scientific">Lysinibacillus capsici</name>
    <dbReference type="NCBI Taxonomy" id="2115968"/>
    <lineage>
        <taxon>Bacteria</taxon>
        <taxon>Bacillati</taxon>
        <taxon>Bacillota</taxon>
        <taxon>Bacilli</taxon>
        <taxon>Bacillales</taxon>
        <taxon>Bacillaceae</taxon>
        <taxon>Lysinibacillus</taxon>
    </lineage>
</organism>
<name>A0A2X0YJX0_9BACI</name>
<accession>A0A2X0YJX0</accession>
<sequence>MEMKDLVKKIAATQNKAIKDAIQYRLNEGYSLDDLEIEYDTNTTKKKNVISSTLKIEVKVINKTDN</sequence>
<dbReference type="EMBL" id="UAQE01000001">
    <property type="protein sequence ID" value="SPT95537.1"/>
    <property type="molecule type" value="Genomic_DNA"/>
</dbReference>
<proteinExistence type="predicted"/>
<protein>
    <submittedName>
        <fullName evidence="1">Uncharacterized protein</fullName>
    </submittedName>
</protein>